<reference evidence="8 9" key="1">
    <citation type="submission" date="2009-08" db="EMBL/GenBank/DDBJ databases">
        <title>The Genome Sequence of Spizellomyces punctatus strain DAOM BR117.</title>
        <authorList>
            <consortium name="The Broad Institute Genome Sequencing Platform"/>
            <person name="Russ C."/>
            <person name="Cuomo C."/>
            <person name="Shea T."/>
            <person name="Young S.K."/>
            <person name="Zeng Q."/>
            <person name="Koehrsen M."/>
            <person name="Haas B."/>
            <person name="Borodovsky M."/>
            <person name="Guigo R."/>
            <person name="Alvarado L."/>
            <person name="Berlin A."/>
            <person name="Bochicchio J."/>
            <person name="Borenstein D."/>
            <person name="Chapman S."/>
            <person name="Chen Z."/>
            <person name="Engels R."/>
            <person name="Freedman E."/>
            <person name="Gellesch M."/>
            <person name="Goldberg J."/>
            <person name="Griggs A."/>
            <person name="Gujja S."/>
            <person name="Heiman D."/>
            <person name="Hepburn T."/>
            <person name="Howarth C."/>
            <person name="Jen D."/>
            <person name="Larson L."/>
            <person name="Lewis B."/>
            <person name="Mehta T."/>
            <person name="Park D."/>
            <person name="Pearson M."/>
            <person name="Roberts A."/>
            <person name="Saif S."/>
            <person name="Shenoy N."/>
            <person name="Sisk P."/>
            <person name="Stolte C."/>
            <person name="Sykes S."/>
            <person name="Thomson T."/>
            <person name="Walk T."/>
            <person name="White J."/>
            <person name="Yandava C."/>
            <person name="Burger G."/>
            <person name="Gray M.W."/>
            <person name="Holland P.W.H."/>
            <person name="King N."/>
            <person name="Lang F.B.F."/>
            <person name="Roger A.J."/>
            <person name="Ruiz-Trillo I."/>
            <person name="Lander E."/>
            <person name="Nusbaum C."/>
        </authorList>
    </citation>
    <scope>NUCLEOTIDE SEQUENCE [LARGE SCALE GENOMIC DNA]</scope>
    <source>
        <strain evidence="8 9">DAOM BR117</strain>
    </source>
</reference>
<dbReference type="InterPro" id="IPR039678">
    <property type="entry name" value="CTNNBL1"/>
</dbReference>
<comment type="subcellular location">
    <subcellularLocation>
        <location evidence="1">Nucleus</location>
    </subcellularLocation>
</comment>
<gene>
    <name evidence="8" type="ORF">SPPG_04312</name>
</gene>
<evidence type="ECO:0000256" key="4">
    <source>
        <dbReference type="ARBA" id="ARBA00023054"/>
    </source>
</evidence>
<accession>A0A0L0HIF1</accession>
<dbReference type="InterPro" id="IPR011989">
    <property type="entry name" value="ARM-like"/>
</dbReference>
<dbReference type="GO" id="GO:0005681">
    <property type="term" value="C:spliceosomal complex"/>
    <property type="evidence" value="ECO:0007669"/>
    <property type="project" value="TreeGrafter"/>
</dbReference>
<feature type="compositionally biased region" description="Gly residues" evidence="6">
    <location>
        <begin position="46"/>
        <end position="63"/>
    </location>
</feature>
<dbReference type="SUPFAM" id="SSF48371">
    <property type="entry name" value="ARM repeat"/>
    <property type="match status" value="1"/>
</dbReference>
<name>A0A0L0HIF1_SPIPD</name>
<dbReference type="OrthoDB" id="1898821at2759"/>
<dbReference type="FunFam" id="1.25.10.10:FF:001136">
    <property type="entry name" value="Beta-catenin-like protein 1"/>
    <property type="match status" value="1"/>
</dbReference>
<dbReference type="PANTHER" id="PTHR14978">
    <property type="entry name" value="BETA-CATENIN-LIKE PROTEIN 1 NUCLEAR ASSOCIATED PROTEIN"/>
    <property type="match status" value="1"/>
</dbReference>
<dbReference type="Gene3D" id="1.25.10.10">
    <property type="entry name" value="Leucine-rich Repeat Variant"/>
    <property type="match status" value="1"/>
</dbReference>
<dbReference type="FunCoup" id="A0A0L0HIF1">
    <property type="interactions" value="694"/>
</dbReference>
<dbReference type="InterPro" id="IPR016024">
    <property type="entry name" value="ARM-type_fold"/>
</dbReference>
<evidence type="ECO:0000256" key="5">
    <source>
        <dbReference type="ARBA" id="ARBA00023242"/>
    </source>
</evidence>
<evidence type="ECO:0000256" key="3">
    <source>
        <dbReference type="ARBA" id="ARBA00022737"/>
    </source>
</evidence>
<evidence type="ECO:0000256" key="1">
    <source>
        <dbReference type="ARBA" id="ARBA00004123"/>
    </source>
</evidence>
<organism evidence="8 9">
    <name type="scientific">Spizellomyces punctatus (strain DAOM BR117)</name>
    <dbReference type="NCBI Taxonomy" id="645134"/>
    <lineage>
        <taxon>Eukaryota</taxon>
        <taxon>Fungi</taxon>
        <taxon>Fungi incertae sedis</taxon>
        <taxon>Chytridiomycota</taxon>
        <taxon>Chytridiomycota incertae sedis</taxon>
        <taxon>Chytridiomycetes</taxon>
        <taxon>Spizellomycetales</taxon>
        <taxon>Spizellomycetaceae</taxon>
        <taxon>Spizellomyces</taxon>
    </lineage>
</organism>
<keyword evidence="4" id="KW-0175">Coiled coil</keyword>
<sequence length="599" mass="67378">MNVDSIFKVPAAPVGKNKRKLPPTPDDAYLKKVRTDEDDDDFRAGWGPGTVGSSSGNGGGGELDGPVRDDDEDERFHESGLSDDQKKIWEIVDAGEEAPATIDLPTLKKMVLKFEKVINRNQELRVKYSDNPLKFIESEADLDEEIKNMLTASDAPELYPNLVELGTHVSILSLLSHENTDISIAAVELLNELTDEELVTEASEAAEEGMKALVKALVESDALDLLVQNISRLNEDQGEDKQGVFNTMSVIENLISIDPSIAEVVVEKTSFLSWLLQRVRVKTFDSNRQYASEMLAILLQNSRPNRIKLGELGGVDTLLRVIAAYKRKDPKDPDEVELMENIFDVLCAALIEPEIKEKFLEGEGLELMILMLKEKKMSRMRALKVLDHAMLGADGASCCNHFVDILGLKTLFPAFMRKGMKKYKKEYKSFSEAEENEHLVSIISSLFKNVTEPASRARLMLKFEEADYEKVDRLVEMHKTYAGRVADADKEIEDRKKELEEEDLSDDEREAEEEELFLKRLTAGLFTLQLVDFIMASVCVEDKEGRIRDRITLLLEKDGQTLESIKTILKEYAENVGDGKGDNRENAERDRILGLVEAL</sequence>
<dbReference type="eggNOG" id="KOG2734">
    <property type="taxonomic scope" value="Eukaryota"/>
</dbReference>
<feature type="domain" description="Beta-catenin-like protein 1 N-terminal" evidence="7">
    <location>
        <begin position="81"/>
        <end position="187"/>
    </location>
</feature>
<dbReference type="Pfam" id="PF08216">
    <property type="entry name" value="CTNNBL"/>
    <property type="match status" value="1"/>
</dbReference>
<evidence type="ECO:0000313" key="9">
    <source>
        <dbReference type="Proteomes" id="UP000053201"/>
    </source>
</evidence>
<evidence type="ECO:0000256" key="2">
    <source>
        <dbReference type="ARBA" id="ARBA00022553"/>
    </source>
</evidence>
<dbReference type="RefSeq" id="XP_016609260.1">
    <property type="nucleotide sequence ID" value="XM_016752554.1"/>
</dbReference>
<keyword evidence="3" id="KW-0677">Repeat</keyword>
<keyword evidence="5" id="KW-0539">Nucleus</keyword>
<dbReference type="GeneID" id="27687768"/>
<dbReference type="InterPro" id="IPR013180">
    <property type="entry name" value="CTNNBL1_N"/>
</dbReference>
<evidence type="ECO:0000313" key="8">
    <source>
        <dbReference type="EMBL" id="KND01221.1"/>
    </source>
</evidence>
<dbReference type="STRING" id="645134.A0A0L0HIF1"/>
<dbReference type="AlphaFoldDB" id="A0A0L0HIF1"/>
<feature type="region of interest" description="Disordered" evidence="6">
    <location>
        <begin position="1"/>
        <end position="82"/>
    </location>
</feature>
<keyword evidence="9" id="KW-1185">Reference proteome</keyword>
<dbReference type="Proteomes" id="UP000053201">
    <property type="component" value="Unassembled WGS sequence"/>
</dbReference>
<dbReference type="SMART" id="SM01156">
    <property type="entry name" value="DUF1716"/>
    <property type="match status" value="1"/>
</dbReference>
<keyword evidence="2" id="KW-0597">Phosphoprotein</keyword>
<proteinExistence type="predicted"/>
<dbReference type="EMBL" id="KQ257455">
    <property type="protein sequence ID" value="KND01221.1"/>
    <property type="molecule type" value="Genomic_DNA"/>
</dbReference>
<dbReference type="PANTHER" id="PTHR14978:SF0">
    <property type="entry name" value="BETA-CATENIN-LIKE PROTEIN 1"/>
    <property type="match status" value="1"/>
</dbReference>
<evidence type="ECO:0000259" key="7">
    <source>
        <dbReference type="SMART" id="SM01156"/>
    </source>
</evidence>
<dbReference type="VEuPathDB" id="FungiDB:SPPG_04312"/>
<protein>
    <recommendedName>
        <fullName evidence="7">Beta-catenin-like protein 1 N-terminal domain-containing protein</fullName>
    </recommendedName>
</protein>
<dbReference type="OMA" id="TDWREQE"/>
<dbReference type="InParanoid" id="A0A0L0HIF1"/>
<evidence type="ECO:0000256" key="6">
    <source>
        <dbReference type="SAM" id="MobiDB-lite"/>
    </source>
</evidence>
<dbReference type="GO" id="GO:0010467">
    <property type="term" value="P:gene expression"/>
    <property type="evidence" value="ECO:0007669"/>
    <property type="project" value="UniProtKB-ARBA"/>
</dbReference>